<evidence type="ECO:0000256" key="4">
    <source>
        <dbReference type="ARBA" id="ARBA00023004"/>
    </source>
</evidence>
<dbReference type="GO" id="GO:0010436">
    <property type="term" value="F:carotenoid dioxygenase activity"/>
    <property type="evidence" value="ECO:0007669"/>
    <property type="project" value="TreeGrafter"/>
</dbReference>
<name>A0A397J0R9_9GLOM</name>
<dbReference type="InterPro" id="IPR004294">
    <property type="entry name" value="Carotenoid_Oase"/>
</dbReference>
<dbReference type="GO" id="GO:0046872">
    <property type="term" value="F:metal ion binding"/>
    <property type="evidence" value="ECO:0007669"/>
    <property type="project" value="UniProtKB-KW"/>
</dbReference>
<keyword evidence="4 5" id="KW-0408">Iron</keyword>
<comment type="similarity">
    <text evidence="1">Belongs to the carotenoid oxygenase family.</text>
</comment>
<feature type="binding site" evidence="5">
    <location>
        <position position="361"/>
    </location>
    <ligand>
        <name>Fe cation</name>
        <dbReference type="ChEBI" id="CHEBI:24875"/>
        <note>catalytic</note>
    </ligand>
</feature>
<dbReference type="STRING" id="1348612.A0A397J0R9"/>
<evidence type="ECO:0000313" key="6">
    <source>
        <dbReference type="EMBL" id="RHZ80492.1"/>
    </source>
</evidence>
<evidence type="ECO:0000256" key="5">
    <source>
        <dbReference type="PIRSR" id="PIRSR604294-1"/>
    </source>
</evidence>
<comment type="caution">
    <text evidence="6">The sequence shown here is derived from an EMBL/GenBank/DDBJ whole genome shotgun (WGS) entry which is preliminary data.</text>
</comment>
<comment type="cofactor">
    <cofactor evidence="5">
        <name>Fe(2+)</name>
        <dbReference type="ChEBI" id="CHEBI:29033"/>
    </cofactor>
    <text evidence="5">Binds 1 Fe(2+) ion per subunit.</text>
</comment>
<dbReference type="PANTHER" id="PTHR10543:SF24">
    <property type="entry name" value="CAROTENOID ISOMEROOXYGENASE"/>
    <property type="match status" value="1"/>
</dbReference>
<dbReference type="Pfam" id="PF03055">
    <property type="entry name" value="RPE65"/>
    <property type="match status" value="1"/>
</dbReference>
<feature type="binding site" evidence="5">
    <location>
        <position position="293"/>
    </location>
    <ligand>
        <name>Fe cation</name>
        <dbReference type="ChEBI" id="CHEBI:24875"/>
        <note>catalytic</note>
    </ligand>
</feature>
<feature type="binding site" evidence="5">
    <location>
        <position position="583"/>
    </location>
    <ligand>
        <name>Fe cation</name>
        <dbReference type="ChEBI" id="CHEBI:24875"/>
        <note>catalytic</note>
    </ligand>
</feature>
<dbReference type="EMBL" id="PQFF01000125">
    <property type="protein sequence ID" value="RHZ80492.1"/>
    <property type="molecule type" value="Genomic_DNA"/>
</dbReference>
<sequence length="591" mass="67453">MTERISDAVELTNFSVPPTIYTDDGIEQVEVFSASAEKQKLSLLYRKGFINGKETIKAVELKVTGELPKWLSGEYFTVGPGTYDVKYNRMIETNGGFETGTTTFSMGHWFDGLPLVNRFALDGANNKINYRSKLTSKKFETKIREHHGIVTRHPFSLFKTHPNQTPLAKFLGKKRTNKPELEPCSASINNNFPFSNPGEKPKIYCQNHASQIVELDAYDLTPLRVFSWDEIDPSFRGDHASPHSHFDETTGELINFNMEYHPVATKYNFFSISEKCPKGQLIASVMAKASYVHSFSVTPRFIILVIFPFYGKNAGINFKWSDNILDSFVFKPEEPTLFYIISREKKEHVAIYKSEACFAFHHVNAFEDEEDNLYLDLVCYDSEYIARYLTLENFRQGLPIRLPMAEVRRFALLDIQRESIKYLNNPQVNQSTMASIFKRSSVYYSQQIPHPWPEANYVRCTDSALELPAINPKLKRLKYRYVYGIGFSERAAKQVTEIWDSLIKNDLDAKEAVAMWSIDNCYPSEPVFVPRPGQDNDEDDGVVLSVVFDGANVQSFLVVLDAKTMTELARVELPQVVPLSFGHGTFKETSV</sequence>
<dbReference type="PANTHER" id="PTHR10543">
    <property type="entry name" value="BETA-CAROTENE DIOXYGENASE"/>
    <property type="match status" value="1"/>
</dbReference>
<reference evidence="6 7" key="1">
    <citation type="submission" date="2018-08" db="EMBL/GenBank/DDBJ databases">
        <title>Genome and evolution of the arbuscular mycorrhizal fungus Diversispora epigaea (formerly Glomus versiforme) and its bacterial endosymbionts.</title>
        <authorList>
            <person name="Sun X."/>
            <person name="Fei Z."/>
            <person name="Harrison M."/>
        </authorList>
    </citation>
    <scope>NUCLEOTIDE SEQUENCE [LARGE SCALE GENOMIC DNA]</scope>
    <source>
        <strain evidence="6 7">IT104</strain>
    </source>
</reference>
<organism evidence="6 7">
    <name type="scientific">Diversispora epigaea</name>
    <dbReference type="NCBI Taxonomy" id="1348612"/>
    <lineage>
        <taxon>Eukaryota</taxon>
        <taxon>Fungi</taxon>
        <taxon>Fungi incertae sedis</taxon>
        <taxon>Mucoromycota</taxon>
        <taxon>Glomeromycotina</taxon>
        <taxon>Glomeromycetes</taxon>
        <taxon>Diversisporales</taxon>
        <taxon>Diversisporaceae</taxon>
        <taxon>Diversispora</taxon>
    </lineage>
</organism>
<dbReference type="OrthoDB" id="407010at2759"/>
<gene>
    <name evidence="6" type="ORF">Glove_134g77</name>
</gene>
<feature type="binding site" evidence="5">
    <location>
        <position position="243"/>
    </location>
    <ligand>
        <name>Fe cation</name>
        <dbReference type="ChEBI" id="CHEBI:24875"/>
        <note>catalytic</note>
    </ligand>
</feature>
<keyword evidence="3" id="KW-0560">Oxidoreductase</keyword>
<accession>A0A397J0R9</accession>
<keyword evidence="2 5" id="KW-0479">Metal-binding</keyword>
<protein>
    <submittedName>
        <fullName evidence="6">Uncharacterized protein</fullName>
    </submittedName>
</protein>
<evidence type="ECO:0000313" key="7">
    <source>
        <dbReference type="Proteomes" id="UP000266861"/>
    </source>
</evidence>
<evidence type="ECO:0000256" key="1">
    <source>
        <dbReference type="ARBA" id="ARBA00006787"/>
    </source>
</evidence>
<dbReference type="Proteomes" id="UP000266861">
    <property type="component" value="Unassembled WGS sequence"/>
</dbReference>
<dbReference type="AlphaFoldDB" id="A0A397J0R9"/>
<dbReference type="GO" id="GO:0016121">
    <property type="term" value="P:carotene catabolic process"/>
    <property type="evidence" value="ECO:0007669"/>
    <property type="project" value="TreeGrafter"/>
</dbReference>
<evidence type="ECO:0000256" key="2">
    <source>
        <dbReference type="ARBA" id="ARBA00022723"/>
    </source>
</evidence>
<keyword evidence="7" id="KW-1185">Reference proteome</keyword>
<evidence type="ECO:0000256" key="3">
    <source>
        <dbReference type="ARBA" id="ARBA00023002"/>
    </source>
</evidence>
<proteinExistence type="inferred from homology"/>